<reference evidence="2" key="1">
    <citation type="submission" date="2021-02" db="EMBL/GenBank/DDBJ databases">
        <authorList>
            <person name="Nowell W R."/>
        </authorList>
    </citation>
    <scope>NUCLEOTIDE SEQUENCE</scope>
</reference>
<proteinExistence type="predicted"/>
<comment type="caution">
    <text evidence="2">The sequence shown here is derived from an EMBL/GenBank/DDBJ whole genome shotgun (WGS) entry which is preliminary data.</text>
</comment>
<sequence>MNQLQKIKEHIAEFGSLPNGFDECKKALNNYMENELPHSRLRQVISIAQQKVVRYVQDTLKLDRQLIPIDMKQIALDDYIKQMNTEKWDEIFTNERYESVLHRAACWQKEALVVNRTECTRKLTNYFYEQFQVCTEDIINNDHPIEQIMFERHDIALFQMNPYDIETVEREKITVAMLKAVVQASNELAIYMYDTYVNELEKHLNEICPEQGDLFQGSLTQERCLIEVQTLVLRVARPVVTATIRWPHVYKDNRVEAAKELTRVAPTIAFNVYEDNRTKSSSLLSDGVSILAKTIGTVLEMYMNKNAPMALVMTLFRRL</sequence>
<gene>
    <name evidence="2" type="ORF">JBS370_LOCUS35836</name>
    <name evidence="1" type="ORF">ZHD862_LOCUS38401</name>
</gene>
<organism evidence="2 3">
    <name type="scientific">Rotaria sordida</name>
    <dbReference type="NCBI Taxonomy" id="392033"/>
    <lineage>
        <taxon>Eukaryota</taxon>
        <taxon>Metazoa</taxon>
        <taxon>Spiralia</taxon>
        <taxon>Gnathifera</taxon>
        <taxon>Rotifera</taxon>
        <taxon>Eurotatoria</taxon>
        <taxon>Bdelloidea</taxon>
        <taxon>Philodinida</taxon>
        <taxon>Philodinidae</taxon>
        <taxon>Rotaria</taxon>
    </lineage>
</organism>
<evidence type="ECO:0000313" key="3">
    <source>
        <dbReference type="Proteomes" id="UP000663836"/>
    </source>
</evidence>
<evidence type="ECO:0000313" key="1">
    <source>
        <dbReference type="EMBL" id="CAF1521807.1"/>
    </source>
</evidence>
<dbReference type="EMBL" id="CAJNOT010008900">
    <property type="protein sequence ID" value="CAF1521807.1"/>
    <property type="molecule type" value="Genomic_DNA"/>
</dbReference>
<dbReference type="Proteomes" id="UP000663864">
    <property type="component" value="Unassembled WGS sequence"/>
</dbReference>
<dbReference type="AlphaFoldDB" id="A0A820AL72"/>
<evidence type="ECO:0000313" key="2">
    <source>
        <dbReference type="EMBL" id="CAF4187197.1"/>
    </source>
</evidence>
<dbReference type="Proteomes" id="UP000663836">
    <property type="component" value="Unassembled WGS sequence"/>
</dbReference>
<protein>
    <submittedName>
        <fullName evidence="2">Uncharacterized protein</fullName>
    </submittedName>
</protein>
<dbReference type="EMBL" id="CAJOBD010013077">
    <property type="protein sequence ID" value="CAF4187197.1"/>
    <property type="molecule type" value="Genomic_DNA"/>
</dbReference>
<name>A0A820AL72_9BILA</name>
<accession>A0A820AL72</accession>